<dbReference type="PANTHER" id="PTHR45913:SF19">
    <property type="entry name" value="LOW QUALITY PROTEIN: ZINC FINGER BED DOMAIN-CONTAINING PROTEIN 5-LIKE"/>
    <property type="match status" value="1"/>
</dbReference>
<gene>
    <name evidence="1" type="ORF">H4Q32_028068</name>
</gene>
<accession>A0ABQ8L713</accession>
<name>A0ABQ8L713_LABRO</name>
<organism evidence="1 2">
    <name type="scientific">Labeo rohita</name>
    <name type="common">Indian major carp</name>
    <name type="synonym">Cyprinus rohita</name>
    <dbReference type="NCBI Taxonomy" id="84645"/>
    <lineage>
        <taxon>Eukaryota</taxon>
        <taxon>Metazoa</taxon>
        <taxon>Chordata</taxon>
        <taxon>Craniata</taxon>
        <taxon>Vertebrata</taxon>
        <taxon>Euteleostomi</taxon>
        <taxon>Actinopterygii</taxon>
        <taxon>Neopterygii</taxon>
        <taxon>Teleostei</taxon>
        <taxon>Ostariophysi</taxon>
        <taxon>Cypriniformes</taxon>
        <taxon>Cyprinidae</taxon>
        <taxon>Labeoninae</taxon>
        <taxon>Labeonini</taxon>
        <taxon>Labeo</taxon>
    </lineage>
</organism>
<dbReference type="Proteomes" id="UP000830375">
    <property type="component" value="Unassembled WGS sequence"/>
</dbReference>
<dbReference type="EMBL" id="JACTAM010001280">
    <property type="protein sequence ID" value="KAI2646477.1"/>
    <property type="molecule type" value="Genomic_DNA"/>
</dbReference>
<dbReference type="InterPro" id="IPR012337">
    <property type="entry name" value="RNaseH-like_sf"/>
</dbReference>
<comment type="caution">
    <text evidence="1">The sequence shown here is derived from an EMBL/GenBank/DDBJ whole genome shotgun (WGS) entry which is preliminary data.</text>
</comment>
<protein>
    <submittedName>
        <fullName evidence="1">Zinc finger MYM-type protein 6</fullName>
    </submittedName>
</protein>
<evidence type="ECO:0000313" key="1">
    <source>
        <dbReference type="EMBL" id="KAI2646477.1"/>
    </source>
</evidence>
<sequence>MLDTFMVEEQLSWEKCVSVCTDGAAAVTGHRRGVVTRIKAANPKIAATHCMLHRQALASKSVPPDLHNVLEVVVAAVNFVKSRSLKSRLFAKLCTEMGAAHDRLLFHSEVRWLSRGKVLERVFELRRELHEFLKEHKPDLELFFSDQQWMAKLAYLADIFSCLNGLNLSIQGCYSTILEASDKINAFRRKIDLWVHKLQRGITDMFPNLSEFLDTNGMGVDFMLNTITSHLISLNEHFSHCFPDTDMEKYDWVRDPFSCDMIASGLSGKAEDELLELSSDCTLRMRFNQQGPAEFWPTAE</sequence>
<proteinExistence type="predicted"/>
<dbReference type="SUPFAM" id="SSF53098">
    <property type="entry name" value="Ribonuclease H-like"/>
    <property type="match status" value="1"/>
</dbReference>
<reference evidence="1 2" key="1">
    <citation type="submission" date="2022-01" db="EMBL/GenBank/DDBJ databases">
        <title>A high-quality chromosome-level genome assembly of rohu carp, Labeo rohita.</title>
        <authorList>
            <person name="Arick M.A. II"/>
            <person name="Hsu C.-Y."/>
            <person name="Magbanua Z."/>
            <person name="Pechanova O."/>
            <person name="Grover C."/>
            <person name="Miller E."/>
            <person name="Thrash A."/>
            <person name="Ezzel L."/>
            <person name="Alam S."/>
            <person name="Benzie J."/>
            <person name="Hamilton M."/>
            <person name="Karsi A."/>
            <person name="Lawrence M.L."/>
            <person name="Peterson D.G."/>
        </authorList>
    </citation>
    <scope>NUCLEOTIDE SEQUENCE [LARGE SCALE GENOMIC DNA]</scope>
    <source>
        <strain evidence="2">BAU-BD-2019</strain>
        <tissue evidence="1">Blood</tissue>
    </source>
</reference>
<keyword evidence="2" id="KW-1185">Reference proteome</keyword>
<dbReference type="PANTHER" id="PTHR45913">
    <property type="entry name" value="EPM2A-INTERACTING PROTEIN 1"/>
    <property type="match status" value="1"/>
</dbReference>
<evidence type="ECO:0000313" key="2">
    <source>
        <dbReference type="Proteomes" id="UP000830375"/>
    </source>
</evidence>